<feature type="domain" description="Zinc finger ZPR1-type" evidence="5">
    <location>
        <begin position="251"/>
        <end position="412"/>
    </location>
</feature>
<evidence type="ECO:0000313" key="6">
    <source>
        <dbReference type="EMBL" id="KAE9529091.1"/>
    </source>
</evidence>
<evidence type="ECO:0000313" key="7">
    <source>
        <dbReference type="Proteomes" id="UP000475862"/>
    </source>
</evidence>
<dbReference type="PANTHER" id="PTHR10876:SF0">
    <property type="entry name" value="ZINC FINGER PROTEIN ZPR1"/>
    <property type="match status" value="1"/>
</dbReference>
<name>A0A6G0TBM9_APHGL</name>
<dbReference type="FunFam" id="2.20.25.420:FF:000002">
    <property type="entry name" value="Zinc finger protein ZPR1"/>
    <property type="match status" value="1"/>
</dbReference>
<dbReference type="OrthoDB" id="308464at2759"/>
<keyword evidence="2" id="KW-0479">Metal-binding</keyword>
<evidence type="ECO:0000256" key="2">
    <source>
        <dbReference type="ARBA" id="ARBA00022723"/>
    </source>
</evidence>
<evidence type="ECO:0000256" key="1">
    <source>
        <dbReference type="ARBA" id="ARBA00008354"/>
    </source>
</evidence>
<dbReference type="FunFam" id="2.60.120.1040:FF:000006">
    <property type="entry name" value="Zinc finger protein zpr1"/>
    <property type="match status" value="1"/>
</dbReference>
<dbReference type="InterPro" id="IPR040141">
    <property type="entry name" value="ZPR1"/>
</dbReference>
<keyword evidence="4" id="KW-0862">Zinc</keyword>
<keyword evidence="3" id="KW-0863">Zinc-finger</keyword>
<dbReference type="NCBIfam" id="TIGR00310">
    <property type="entry name" value="ZPR1_znf"/>
    <property type="match status" value="1"/>
</dbReference>
<dbReference type="InterPro" id="IPR056180">
    <property type="entry name" value="ZPR1_jr_dom"/>
</dbReference>
<dbReference type="FunFam" id="2.20.25.420:FF:000001">
    <property type="entry name" value="Zinc finger protein ZPR1"/>
    <property type="match status" value="1"/>
</dbReference>
<dbReference type="InterPro" id="IPR042452">
    <property type="entry name" value="ZPR1_Znf1/2"/>
</dbReference>
<dbReference type="InterPro" id="IPR042451">
    <property type="entry name" value="ZPR1_A/B_dom"/>
</dbReference>
<dbReference type="Gene3D" id="2.60.120.1040">
    <property type="entry name" value="ZPR1, A/B domain"/>
    <property type="match status" value="2"/>
</dbReference>
<dbReference type="PANTHER" id="PTHR10876">
    <property type="entry name" value="ZINC FINGER PROTEIN ZPR1"/>
    <property type="match status" value="1"/>
</dbReference>
<reference evidence="6 7" key="1">
    <citation type="submission" date="2019-08" db="EMBL/GenBank/DDBJ databases">
        <title>The genome of the soybean aphid Biotype 1, its phylome, world population structure and adaptation to the North American continent.</title>
        <authorList>
            <person name="Giordano R."/>
            <person name="Donthu R.K."/>
            <person name="Hernandez A.G."/>
            <person name="Wright C.L."/>
            <person name="Zimin A.V."/>
        </authorList>
    </citation>
    <scope>NUCLEOTIDE SEQUENCE [LARGE SCALE GENOMIC DNA]</scope>
    <source>
        <tissue evidence="6">Whole aphids</tissue>
    </source>
</reference>
<comment type="caution">
    <text evidence="6">The sequence shown here is derived from an EMBL/GenBank/DDBJ whole genome shotgun (WGS) entry which is preliminary data.</text>
</comment>
<dbReference type="Proteomes" id="UP000475862">
    <property type="component" value="Unassembled WGS sequence"/>
</dbReference>
<feature type="domain" description="Zinc finger ZPR1-type" evidence="5">
    <location>
        <begin position="28"/>
        <end position="187"/>
    </location>
</feature>
<dbReference type="SMART" id="SM00709">
    <property type="entry name" value="Zpr1"/>
    <property type="match status" value="2"/>
</dbReference>
<organism evidence="6 7">
    <name type="scientific">Aphis glycines</name>
    <name type="common">Soybean aphid</name>
    <dbReference type="NCBI Taxonomy" id="307491"/>
    <lineage>
        <taxon>Eukaryota</taxon>
        <taxon>Metazoa</taxon>
        <taxon>Ecdysozoa</taxon>
        <taxon>Arthropoda</taxon>
        <taxon>Hexapoda</taxon>
        <taxon>Insecta</taxon>
        <taxon>Pterygota</taxon>
        <taxon>Neoptera</taxon>
        <taxon>Paraneoptera</taxon>
        <taxon>Hemiptera</taxon>
        <taxon>Sternorrhyncha</taxon>
        <taxon>Aphidomorpha</taxon>
        <taxon>Aphidoidea</taxon>
        <taxon>Aphididae</taxon>
        <taxon>Aphidini</taxon>
        <taxon>Aphis</taxon>
        <taxon>Aphis</taxon>
    </lineage>
</organism>
<evidence type="ECO:0000259" key="5">
    <source>
        <dbReference type="SMART" id="SM00709"/>
    </source>
</evidence>
<dbReference type="InterPro" id="IPR004457">
    <property type="entry name" value="Znf_ZPR1"/>
</dbReference>
<protein>
    <recommendedName>
        <fullName evidence="5">Zinc finger ZPR1-type domain-containing protein</fullName>
    </recommendedName>
</protein>
<gene>
    <name evidence="6" type="ORF">AGLY_012045</name>
</gene>
<accession>A0A6G0TBM9</accession>
<dbReference type="AlphaFoldDB" id="A0A6G0TBM9"/>
<dbReference type="GO" id="GO:0008270">
    <property type="term" value="F:zinc ion binding"/>
    <property type="evidence" value="ECO:0007669"/>
    <property type="project" value="UniProtKB-KW"/>
</dbReference>
<dbReference type="Pfam" id="PF03367">
    <property type="entry name" value="Zn_ribbon_ZPR1"/>
    <property type="match status" value="2"/>
</dbReference>
<dbReference type="EMBL" id="VYZN01000047">
    <property type="protein sequence ID" value="KAE9529091.1"/>
    <property type="molecule type" value="Genomic_DNA"/>
</dbReference>
<comment type="similarity">
    <text evidence="1">Belongs to the ZPR1 family.</text>
</comment>
<dbReference type="Gene3D" id="2.20.25.420">
    <property type="entry name" value="ZPR1, zinc finger domain"/>
    <property type="match status" value="2"/>
</dbReference>
<dbReference type="Pfam" id="PF22794">
    <property type="entry name" value="jr-ZPR1"/>
    <property type="match status" value="2"/>
</dbReference>
<evidence type="ECO:0000256" key="3">
    <source>
        <dbReference type="ARBA" id="ARBA00022771"/>
    </source>
</evidence>
<dbReference type="GO" id="GO:0005634">
    <property type="term" value="C:nucleus"/>
    <property type="evidence" value="ECO:0007669"/>
    <property type="project" value="TreeGrafter"/>
</dbReference>
<evidence type="ECO:0000256" key="4">
    <source>
        <dbReference type="ARBA" id="ARBA00022833"/>
    </source>
</evidence>
<keyword evidence="7" id="KW-1185">Reference proteome</keyword>
<sequence>MANNKSDETNDVFSELDVDRLEVNVIESLCFSCGKNGTTRLLLTRIPYYKELVISSFDCPHCNYKNNQLDPAIEIKPQGVRMSLKIENKEDLDRYVITTDYTSIQVLDLDFEIPPMSQRSQVTTVEGIISKTVTNLSEQKKVLDLTHPELAAKMEVVINGLIGIKNLTKPIPMMVFEDATGNIFVSNPVAPLADPRMQTEMFTRDSAQNEMIGLSAQDNAQDNAQSIIKPLGTFNDSSVNNMNDEIVQFSGPCPNCQAICETNMKVTDIPYFKQVVIMATVCEECGYRTNEVKPGGGIEKQGLQITVKVSSPEDLNRDILKSETCSLRIPQLDFEAGALSLSGRFTTIEGLINSLYEQLKDTATAFYSGDSQSGSVIEKTEKFLEKLNNIKTCKMSVDIILTDPAGNSYVQSLTPPDLDPKLTITRFDRTEEQNEELGLNDIKVDGYEKI</sequence>
<proteinExistence type="inferred from homology"/>